<reference evidence="2 3" key="1">
    <citation type="submission" date="2016-03" db="EMBL/GenBank/DDBJ databases">
        <title>How can Kluyveromyces marxianus grow so fast - potential evolutionary course in Saccharomyces Complex revealed by comparative genomics.</title>
        <authorList>
            <person name="Mo W."/>
            <person name="Lu W."/>
            <person name="Yang X."/>
            <person name="Qi J."/>
            <person name="Lv H."/>
        </authorList>
    </citation>
    <scope>NUCLEOTIDE SEQUENCE [LARGE SCALE GENOMIC DNA]</scope>
    <source>
        <strain evidence="2 3">FIM1</strain>
    </source>
</reference>
<keyword evidence="1" id="KW-0812">Transmembrane</keyword>
<evidence type="ECO:0000256" key="1">
    <source>
        <dbReference type="RuleBase" id="RU363021"/>
    </source>
</evidence>
<reference evidence="2 3" key="2">
    <citation type="submission" date="2019-11" db="EMBL/GenBank/DDBJ databases">
        <authorList>
            <person name="Lu H."/>
        </authorList>
    </citation>
    <scope>NUCLEOTIDE SEQUENCE [LARGE SCALE GENOMIC DNA]</scope>
    <source>
        <strain evidence="2 3">FIM1</strain>
    </source>
</reference>
<keyword evidence="1" id="KW-0496">Mitochondrion</keyword>
<keyword evidence="1" id="KW-0472">Membrane</keyword>
<comment type="subunit">
    <text evidence="1">Component of the mitochondrial contact site and cristae organizing system (MICOS) complex.</text>
</comment>
<evidence type="ECO:0000313" key="3">
    <source>
        <dbReference type="Proteomes" id="UP000422736"/>
    </source>
</evidence>
<comment type="subcellular location">
    <subcellularLocation>
        <location evidence="1">Mitochondrion inner membrane</location>
    </subcellularLocation>
</comment>
<sequence>MAPNFYREIDLVKEQVIPPQQEVVLSSSAKEAAPQNIGSKTLSYELQDILGENKLAYGISLRTPEPLMNFFGKLRTSLTKTINCVEQKIDSSSKLYYDKERKITSAVAELHSDPREKLLPGFTYVLVASMSGSILTRNRNIFLRFTTPLLFGVSCFAYVLPTTFRNTKNLAYDVEKRNFPAFVQTQDNLYSGARKAVCSTAHYTSTFVSTVQKGYQKTNTAIKEWTGLNV</sequence>
<feature type="transmembrane region" description="Helical" evidence="1">
    <location>
        <begin position="141"/>
        <end position="160"/>
    </location>
</feature>
<protein>
    <recommendedName>
        <fullName evidence="1">MICOS complex subunit</fullName>
    </recommendedName>
</protein>
<accession>A0ABX6F2Z9</accession>
<dbReference type="Pfam" id="PF09769">
    <property type="entry name" value="ApoO"/>
    <property type="match status" value="1"/>
</dbReference>
<keyword evidence="1" id="KW-1133">Transmembrane helix</keyword>
<name>A0ABX6F2Z9_KLUMA</name>
<dbReference type="Proteomes" id="UP000422736">
    <property type="component" value="Chromosome 6"/>
</dbReference>
<comment type="function">
    <text evidence="1">Component of the MICOS complex, a large protein complex of the mitochondrial inner membrane that plays crucial roles in the maintenance of crista junctions, inner membrane architecture, and formation of contact sites to the outer membrane.</text>
</comment>
<gene>
    <name evidence="2" type="primary">MOS2</name>
    <name evidence="2" type="ORF">FIM1_4255</name>
</gene>
<organism evidence="2 3">
    <name type="scientific">Kluyveromyces marxianus</name>
    <name type="common">Yeast</name>
    <name type="synonym">Candida kefyr</name>
    <dbReference type="NCBI Taxonomy" id="4911"/>
    <lineage>
        <taxon>Eukaryota</taxon>
        <taxon>Fungi</taxon>
        <taxon>Dikarya</taxon>
        <taxon>Ascomycota</taxon>
        <taxon>Saccharomycotina</taxon>
        <taxon>Saccharomycetes</taxon>
        <taxon>Saccharomycetales</taxon>
        <taxon>Saccharomycetaceae</taxon>
        <taxon>Kluyveromyces</taxon>
    </lineage>
</organism>
<evidence type="ECO:0000313" key="2">
    <source>
        <dbReference type="EMBL" id="QGN17519.1"/>
    </source>
</evidence>
<dbReference type="PANTHER" id="PTHR28268">
    <property type="entry name" value="MICOS SUBUNIT MIC26"/>
    <property type="match status" value="1"/>
</dbReference>
<dbReference type="InterPro" id="IPR019166">
    <property type="entry name" value="MIC26/MIC27"/>
</dbReference>
<proteinExistence type="predicted"/>
<dbReference type="PANTHER" id="PTHR28268:SF1">
    <property type="entry name" value="MICOS SUBUNIT MIC26"/>
    <property type="match status" value="1"/>
</dbReference>
<keyword evidence="1" id="KW-0999">Mitochondrion inner membrane</keyword>
<dbReference type="EMBL" id="CP015059">
    <property type="protein sequence ID" value="QGN17519.1"/>
    <property type="molecule type" value="Genomic_DNA"/>
</dbReference>
<dbReference type="InterPro" id="IPR033181">
    <property type="entry name" value="Mic26_fungi"/>
</dbReference>
<keyword evidence="3" id="KW-1185">Reference proteome</keyword>